<dbReference type="PANTHER" id="PTHR10997:SF7">
    <property type="entry name" value="IMPORTIN-11"/>
    <property type="match status" value="1"/>
</dbReference>
<evidence type="ECO:0000256" key="12">
    <source>
        <dbReference type="ARBA" id="ARBA00072254"/>
    </source>
</evidence>
<evidence type="ECO:0000256" key="1">
    <source>
        <dbReference type="ARBA" id="ARBA00004123"/>
    </source>
</evidence>
<evidence type="ECO:0000256" key="8">
    <source>
        <dbReference type="ARBA" id="ARBA00022927"/>
    </source>
</evidence>
<keyword evidence="8" id="KW-0653">Protein transport</keyword>
<protein>
    <recommendedName>
        <fullName evidence="12">Importin-11</fullName>
    </recommendedName>
    <alternativeName>
        <fullName evidence="13">Ran-binding protein 11</fullName>
    </alternativeName>
</protein>
<reference evidence="15" key="1">
    <citation type="submission" date="2020-11" db="EMBL/GenBank/DDBJ databases">
        <authorList>
            <person name="Tran Van P."/>
        </authorList>
    </citation>
    <scope>NUCLEOTIDE SEQUENCE</scope>
</reference>
<gene>
    <name evidence="15" type="ORF">TPSB3V08_LOCUS1793</name>
</gene>
<dbReference type="GO" id="GO:0005829">
    <property type="term" value="C:cytosol"/>
    <property type="evidence" value="ECO:0007669"/>
    <property type="project" value="TreeGrafter"/>
</dbReference>
<evidence type="ECO:0000259" key="14">
    <source>
        <dbReference type="PROSITE" id="PS50166"/>
    </source>
</evidence>
<keyword evidence="10" id="KW-0539">Nucleus</keyword>
<dbReference type="Gene3D" id="1.25.10.10">
    <property type="entry name" value="Leucine-rich Repeat Variant"/>
    <property type="match status" value="1"/>
</dbReference>
<evidence type="ECO:0000256" key="10">
    <source>
        <dbReference type="ARBA" id="ARBA00023242"/>
    </source>
</evidence>
<dbReference type="SUPFAM" id="SSF48371">
    <property type="entry name" value="ARM repeat"/>
    <property type="match status" value="1"/>
</dbReference>
<keyword evidence="6" id="KW-0597">Phosphoprotein</keyword>
<dbReference type="GO" id="GO:0031267">
    <property type="term" value="F:small GTPase binding"/>
    <property type="evidence" value="ECO:0007669"/>
    <property type="project" value="InterPro"/>
</dbReference>
<name>A0A7R9GVU4_TIMPO</name>
<comment type="subunit">
    <text evidence="11">Interacts with UBE2E3 and RPL12.</text>
</comment>
<evidence type="ECO:0000256" key="13">
    <source>
        <dbReference type="ARBA" id="ARBA00077811"/>
    </source>
</evidence>
<dbReference type="Pfam" id="PF25758">
    <property type="entry name" value="TPR_IPO11"/>
    <property type="match status" value="1"/>
</dbReference>
<proteinExistence type="inferred from homology"/>
<keyword evidence="4" id="KW-0813">Transport</keyword>
<feature type="domain" description="Importin N-terminal" evidence="14">
    <location>
        <begin position="67"/>
        <end position="139"/>
    </location>
</feature>
<evidence type="ECO:0000256" key="7">
    <source>
        <dbReference type="ARBA" id="ARBA00022737"/>
    </source>
</evidence>
<dbReference type="InterPro" id="IPR001494">
    <property type="entry name" value="Importin-beta_N"/>
</dbReference>
<evidence type="ECO:0000256" key="11">
    <source>
        <dbReference type="ARBA" id="ARBA00062902"/>
    </source>
</evidence>
<dbReference type="InterPro" id="IPR016024">
    <property type="entry name" value="ARM-type_fold"/>
</dbReference>
<dbReference type="GO" id="GO:0005635">
    <property type="term" value="C:nuclear envelope"/>
    <property type="evidence" value="ECO:0007669"/>
    <property type="project" value="TreeGrafter"/>
</dbReference>
<keyword evidence="7" id="KW-0677">Repeat</keyword>
<accession>A0A7R9GVU4</accession>
<comment type="subcellular location">
    <subcellularLocation>
        <location evidence="2">Cytoplasm</location>
    </subcellularLocation>
    <subcellularLocation>
        <location evidence="1">Nucleus</location>
    </subcellularLocation>
</comment>
<evidence type="ECO:0000256" key="6">
    <source>
        <dbReference type="ARBA" id="ARBA00022553"/>
    </source>
</evidence>
<evidence type="ECO:0000256" key="5">
    <source>
        <dbReference type="ARBA" id="ARBA00022490"/>
    </source>
</evidence>
<dbReference type="InterPro" id="IPR058669">
    <property type="entry name" value="TPR_IPO7/11-like"/>
</dbReference>
<keyword evidence="5" id="KW-0963">Cytoplasm</keyword>
<organism evidence="15">
    <name type="scientific">Timema poppense</name>
    <name type="common">Walking stick</name>
    <dbReference type="NCBI Taxonomy" id="170557"/>
    <lineage>
        <taxon>Eukaryota</taxon>
        <taxon>Metazoa</taxon>
        <taxon>Ecdysozoa</taxon>
        <taxon>Arthropoda</taxon>
        <taxon>Hexapoda</taxon>
        <taxon>Insecta</taxon>
        <taxon>Pterygota</taxon>
        <taxon>Neoptera</taxon>
        <taxon>Polyneoptera</taxon>
        <taxon>Phasmatodea</taxon>
        <taxon>Timematodea</taxon>
        <taxon>Timematoidea</taxon>
        <taxon>Timematidae</taxon>
        <taxon>Timema</taxon>
    </lineage>
</organism>
<dbReference type="EMBL" id="OD000648">
    <property type="protein sequence ID" value="CAD7398647.1"/>
    <property type="molecule type" value="Genomic_DNA"/>
</dbReference>
<evidence type="ECO:0000256" key="2">
    <source>
        <dbReference type="ARBA" id="ARBA00004496"/>
    </source>
</evidence>
<dbReference type="PROSITE" id="PS50166">
    <property type="entry name" value="IMPORTIN_B_NT"/>
    <property type="match status" value="1"/>
</dbReference>
<sequence>MGPCGLGYRNISTCIGRILFEPRLPGFINRLGSLRGCESMDMNAAGTLVLETLHQASSQDTEVLKPAEQRLKQWETEPGFYSILLNIFSNHSIDINVRWLAVLYFKNGIDRYWRKSAPNAISEEEKCSLRQGLASSFTEPVSQVATQIAVLISKVARLDCPREWPDLVPCLLTAVKSDSALVQHRALLVLHHVVKTLSSKRLAGDRRLFQELTAGVFAFVLNLWNTHYKSFLDQVCHNNHTYYLTFLYQPFVFFGFLFNEVAFCLLQVPVEGSSGMLASLEKALLTLRILRKLTVHGFKKPHDSQDVRMFLSMVFDRAKTMLECRKSLRSVDHTVAAALCEKFAIHLTKILLDTLEHHPFSYVDFIQPSLEFAVVYVFTPAGDSLLFERFTVQCLNLIKAILLCAEYKPAKVVEETKEPETLRAHQIKMGFFTANTLTEMCKKLVTHYFLLTTDDLKQWDSDPEGFAIDEGGESWKYSLRPCTENIFLALFHEFRVVLSPVLLEMIQNNHNLVAPDNLSAILKKDAVYNAVGLAAFDFYDEVNFDQWFSTTLGEELRIKEGNYRVIRRRVAWLIGQWTGVKLSQELRPALYSSMLPLLEQGEDIAVRLTASSTLKLAVDDFEFNTDQFLPFLEPCFSLLFALLQEAQECDTKMHVLYVLSFIVERVGFSIRPYSNALIQYLPLLWEQSAEHNMLRCAIVSTLVHLAKAIGVLNKDFYQFLIPVIALSTDMAQDAHVYLLEDGLELWLAVLENSTQMTPELLQLFNNMQPLFQHHADNLRTCLYITQANILLSPEQFLKVRFPLVVVKMYGAIVVASSNEMLADMRSEGIVMTMRLIETCLRAAPSIAQEIVKPILPRVFEAVYRGSEYPMVMSMYLSVMSRILLSSRDVFSQVVSIVAQLEDSRAEIILDKILDVWLDKMALVTQLERRKLLGIALTSLLTVQSSYVLEKFCGVLLCVTEVLNDVVKLDRDGGMFDALMYSDQLSSSVSEDDLDYETEHDQRRRMLAATDPVHTIVLRDYLQTQLTELHQQLGTSQFEQLVLTVDVETLSQARLYVII</sequence>
<comment type="similarity">
    <text evidence="3">Belongs to the importin beta family.</text>
</comment>
<dbReference type="Pfam" id="PF03810">
    <property type="entry name" value="IBN_N"/>
    <property type="match status" value="1"/>
</dbReference>
<keyword evidence="9" id="KW-0007">Acetylation</keyword>
<dbReference type="SMART" id="SM00913">
    <property type="entry name" value="IBN_N"/>
    <property type="match status" value="1"/>
</dbReference>
<dbReference type="FunFam" id="1.25.10.10:FF:000116">
    <property type="entry name" value="importin-11 isoform X1"/>
    <property type="match status" value="1"/>
</dbReference>
<evidence type="ECO:0000256" key="3">
    <source>
        <dbReference type="ARBA" id="ARBA00007991"/>
    </source>
</evidence>
<dbReference type="AlphaFoldDB" id="A0A7R9GVU4"/>
<evidence type="ECO:0000256" key="9">
    <source>
        <dbReference type="ARBA" id="ARBA00022990"/>
    </source>
</evidence>
<evidence type="ECO:0000256" key="4">
    <source>
        <dbReference type="ARBA" id="ARBA00022448"/>
    </source>
</evidence>
<evidence type="ECO:0000313" key="15">
    <source>
        <dbReference type="EMBL" id="CAD7398647.1"/>
    </source>
</evidence>
<dbReference type="PANTHER" id="PTHR10997">
    <property type="entry name" value="IMPORTIN-7, 8, 11"/>
    <property type="match status" value="1"/>
</dbReference>
<dbReference type="GO" id="GO:0006606">
    <property type="term" value="P:protein import into nucleus"/>
    <property type="evidence" value="ECO:0007669"/>
    <property type="project" value="TreeGrafter"/>
</dbReference>
<dbReference type="InterPro" id="IPR011989">
    <property type="entry name" value="ARM-like"/>
</dbReference>